<dbReference type="PANTHER" id="PTHR39168">
    <property type="entry name" value="TRANSCRIPTIONAL REGULATOR-RELATED"/>
    <property type="match status" value="1"/>
</dbReference>
<evidence type="ECO:0000313" key="4">
    <source>
        <dbReference type="Proteomes" id="UP000184123"/>
    </source>
</evidence>
<dbReference type="EMBL" id="BJXU01000034">
    <property type="protein sequence ID" value="GEN23171.1"/>
    <property type="molecule type" value="Genomic_DNA"/>
</dbReference>
<evidence type="ECO:0000313" key="2">
    <source>
        <dbReference type="EMBL" id="GEN23171.1"/>
    </source>
</evidence>
<dbReference type="InterPro" id="IPR036388">
    <property type="entry name" value="WH-like_DNA-bd_sf"/>
</dbReference>
<dbReference type="NCBIfam" id="NF033788">
    <property type="entry name" value="HTH_metalloreg"/>
    <property type="match status" value="1"/>
</dbReference>
<keyword evidence="3" id="KW-0238">DNA-binding</keyword>
<keyword evidence="5" id="KW-1185">Reference proteome</keyword>
<evidence type="ECO:0000313" key="3">
    <source>
        <dbReference type="EMBL" id="SHL77217.1"/>
    </source>
</evidence>
<dbReference type="PANTHER" id="PTHR39168:SF1">
    <property type="entry name" value="TRANSCRIPTIONAL REGULATORY PROTEIN"/>
    <property type="match status" value="1"/>
</dbReference>
<evidence type="ECO:0000259" key="1">
    <source>
        <dbReference type="PROSITE" id="PS50987"/>
    </source>
</evidence>
<dbReference type="CDD" id="cd00090">
    <property type="entry name" value="HTH_ARSR"/>
    <property type="match status" value="1"/>
</dbReference>
<dbReference type="InterPro" id="IPR036390">
    <property type="entry name" value="WH_DNA-bd_sf"/>
</dbReference>
<accession>A0A1M7DCW7</accession>
<gene>
    <name evidence="2" type="ORF">HCU01_11200</name>
    <name evidence="3" type="ORF">SAMN05660971_01284</name>
</gene>
<dbReference type="GO" id="GO:0003700">
    <property type="term" value="F:DNA-binding transcription factor activity"/>
    <property type="evidence" value="ECO:0007669"/>
    <property type="project" value="InterPro"/>
</dbReference>
<dbReference type="EMBL" id="FRCA01000003">
    <property type="protein sequence ID" value="SHL77217.1"/>
    <property type="molecule type" value="Genomic_DNA"/>
</dbReference>
<dbReference type="OrthoDB" id="9797716at2"/>
<dbReference type="STRING" id="44933.SAMN05660971_01284"/>
<dbReference type="PRINTS" id="PR00778">
    <property type="entry name" value="HTHARSR"/>
</dbReference>
<dbReference type="GO" id="GO:0046686">
    <property type="term" value="P:response to cadmium ion"/>
    <property type="evidence" value="ECO:0007669"/>
    <property type="project" value="TreeGrafter"/>
</dbReference>
<reference evidence="3 4" key="1">
    <citation type="submission" date="2016-11" db="EMBL/GenBank/DDBJ databases">
        <authorList>
            <person name="Jaros S."/>
            <person name="Januszkiewicz K."/>
            <person name="Wedrychowicz H."/>
        </authorList>
    </citation>
    <scope>NUCLEOTIDE SEQUENCE [LARGE SCALE GENOMIC DNA]</scope>
    <source>
        <strain evidence="3 4">DSM 4740</strain>
    </source>
</reference>
<evidence type="ECO:0000313" key="5">
    <source>
        <dbReference type="Proteomes" id="UP000321726"/>
    </source>
</evidence>
<dbReference type="GO" id="GO:0010288">
    <property type="term" value="P:response to lead ion"/>
    <property type="evidence" value="ECO:0007669"/>
    <property type="project" value="TreeGrafter"/>
</dbReference>
<dbReference type="SUPFAM" id="SSF46785">
    <property type="entry name" value="Winged helix' DNA-binding domain"/>
    <property type="match status" value="1"/>
</dbReference>
<dbReference type="GO" id="GO:0032791">
    <property type="term" value="F:lead ion binding"/>
    <property type="evidence" value="ECO:0007669"/>
    <property type="project" value="TreeGrafter"/>
</dbReference>
<protein>
    <submittedName>
        <fullName evidence="2 3">Transcriptional regulator</fullName>
    </submittedName>
</protein>
<dbReference type="Proteomes" id="UP000321726">
    <property type="component" value="Unassembled WGS sequence"/>
</dbReference>
<reference evidence="2 5" key="2">
    <citation type="submission" date="2019-07" db="EMBL/GenBank/DDBJ databases">
        <title>Whole genome shotgun sequence of Halomonas cupida NBRC 102219.</title>
        <authorList>
            <person name="Hosoyama A."/>
            <person name="Uohara A."/>
            <person name="Ohji S."/>
            <person name="Ichikawa N."/>
        </authorList>
    </citation>
    <scope>NUCLEOTIDE SEQUENCE [LARGE SCALE GENOMIC DNA]</scope>
    <source>
        <strain evidence="2 5">NBRC 102219</strain>
    </source>
</reference>
<dbReference type="Pfam" id="PF01022">
    <property type="entry name" value="HTH_5"/>
    <property type="match status" value="1"/>
</dbReference>
<dbReference type="InterPro" id="IPR011991">
    <property type="entry name" value="ArsR-like_HTH"/>
</dbReference>
<sequence length="236" mass="25959">MDAMESADIGVSKVAAAIAEPARTRMLCALMDGHARTSTELAVIAEVSPSTASAHLARLKSLSLVQLHAQGRHRYYSLADRRVAEALEGLMVIGQDLRPPFTPNTPSRLQLARTCYDHMAGRVAVDIHDAGVRLGWWELKGKEYCLSEAGERGLGGMGIDVQALRSARRRFAYPCLDWSMRRMHLGGGLGAAILGVAIERQWVRRDLDGRALSITREGRQAFAHRLGCDTQQWQSL</sequence>
<dbReference type="PROSITE" id="PS50987">
    <property type="entry name" value="HTH_ARSR_2"/>
    <property type="match status" value="1"/>
</dbReference>
<dbReference type="Gene3D" id="1.10.10.10">
    <property type="entry name" value="Winged helix-like DNA-binding domain superfamily/Winged helix DNA-binding domain"/>
    <property type="match status" value="1"/>
</dbReference>
<dbReference type="Proteomes" id="UP000184123">
    <property type="component" value="Unassembled WGS sequence"/>
</dbReference>
<dbReference type="InterPro" id="IPR052543">
    <property type="entry name" value="HTH_Metal-responsive_Reg"/>
</dbReference>
<organism evidence="3 4">
    <name type="scientific">Halomonas cupida</name>
    <dbReference type="NCBI Taxonomy" id="44933"/>
    <lineage>
        <taxon>Bacteria</taxon>
        <taxon>Pseudomonadati</taxon>
        <taxon>Pseudomonadota</taxon>
        <taxon>Gammaproteobacteria</taxon>
        <taxon>Oceanospirillales</taxon>
        <taxon>Halomonadaceae</taxon>
        <taxon>Halomonas</taxon>
    </lineage>
</organism>
<feature type="domain" description="HTH arsR-type" evidence="1">
    <location>
        <begin position="3"/>
        <end position="98"/>
    </location>
</feature>
<proteinExistence type="predicted"/>
<dbReference type="GO" id="GO:0097063">
    <property type="term" value="F:cadmium ion sensor activity"/>
    <property type="evidence" value="ECO:0007669"/>
    <property type="project" value="TreeGrafter"/>
</dbReference>
<dbReference type="RefSeq" id="WP_073434218.1">
    <property type="nucleotide sequence ID" value="NZ_BJXU01000034.1"/>
</dbReference>
<dbReference type="AlphaFoldDB" id="A0A1M7DCW7"/>
<dbReference type="GO" id="GO:0003677">
    <property type="term" value="F:DNA binding"/>
    <property type="evidence" value="ECO:0007669"/>
    <property type="project" value="UniProtKB-KW"/>
</dbReference>
<dbReference type="SMART" id="SM00418">
    <property type="entry name" value="HTH_ARSR"/>
    <property type="match status" value="1"/>
</dbReference>
<name>A0A1M7DCW7_9GAMM</name>
<dbReference type="InterPro" id="IPR001845">
    <property type="entry name" value="HTH_ArsR_DNA-bd_dom"/>
</dbReference>